<accession>A0ABR2MC55</accession>
<dbReference type="EMBL" id="JBBWWR010000010">
    <property type="protein sequence ID" value="KAK8961251.1"/>
    <property type="molecule type" value="Genomic_DNA"/>
</dbReference>
<evidence type="ECO:0008006" key="3">
    <source>
        <dbReference type="Google" id="ProtNLM"/>
    </source>
</evidence>
<reference evidence="1 2" key="1">
    <citation type="journal article" date="2022" name="Nat. Plants">
        <title>Genomes of leafy and leafless Platanthera orchids illuminate the evolution of mycoheterotrophy.</title>
        <authorList>
            <person name="Li M.H."/>
            <person name="Liu K.W."/>
            <person name="Li Z."/>
            <person name="Lu H.C."/>
            <person name="Ye Q.L."/>
            <person name="Zhang D."/>
            <person name="Wang J.Y."/>
            <person name="Li Y.F."/>
            <person name="Zhong Z.M."/>
            <person name="Liu X."/>
            <person name="Yu X."/>
            <person name="Liu D.K."/>
            <person name="Tu X.D."/>
            <person name="Liu B."/>
            <person name="Hao Y."/>
            <person name="Liao X.Y."/>
            <person name="Jiang Y.T."/>
            <person name="Sun W.H."/>
            <person name="Chen J."/>
            <person name="Chen Y.Q."/>
            <person name="Ai Y."/>
            <person name="Zhai J.W."/>
            <person name="Wu S.S."/>
            <person name="Zhou Z."/>
            <person name="Hsiao Y.Y."/>
            <person name="Wu W.L."/>
            <person name="Chen Y.Y."/>
            <person name="Lin Y.F."/>
            <person name="Hsu J.L."/>
            <person name="Li C.Y."/>
            <person name="Wang Z.W."/>
            <person name="Zhao X."/>
            <person name="Zhong W.Y."/>
            <person name="Ma X.K."/>
            <person name="Ma L."/>
            <person name="Huang J."/>
            <person name="Chen G.Z."/>
            <person name="Huang M.Z."/>
            <person name="Huang L."/>
            <person name="Peng D.H."/>
            <person name="Luo Y.B."/>
            <person name="Zou S.Q."/>
            <person name="Chen S.P."/>
            <person name="Lan S."/>
            <person name="Tsai W.C."/>
            <person name="Van de Peer Y."/>
            <person name="Liu Z.J."/>
        </authorList>
    </citation>
    <scope>NUCLEOTIDE SEQUENCE [LARGE SCALE GENOMIC DNA]</scope>
    <source>
        <strain evidence="1">Lor288</strain>
    </source>
</reference>
<dbReference type="Proteomes" id="UP001412067">
    <property type="component" value="Unassembled WGS sequence"/>
</dbReference>
<keyword evidence="2" id="KW-1185">Reference proteome</keyword>
<evidence type="ECO:0000313" key="1">
    <source>
        <dbReference type="EMBL" id="KAK8961251.1"/>
    </source>
</evidence>
<comment type="caution">
    <text evidence="1">The sequence shown here is derived from an EMBL/GenBank/DDBJ whole genome shotgun (WGS) entry which is preliminary data.</text>
</comment>
<proteinExistence type="predicted"/>
<gene>
    <name evidence="1" type="ORF">KSP40_PGU008242</name>
</gene>
<name>A0ABR2MC55_9ASPA</name>
<evidence type="ECO:0000313" key="2">
    <source>
        <dbReference type="Proteomes" id="UP001412067"/>
    </source>
</evidence>
<protein>
    <recommendedName>
        <fullName evidence="3">Transmembrane protein</fullName>
    </recommendedName>
</protein>
<organism evidence="1 2">
    <name type="scientific">Platanthera guangdongensis</name>
    <dbReference type="NCBI Taxonomy" id="2320717"/>
    <lineage>
        <taxon>Eukaryota</taxon>
        <taxon>Viridiplantae</taxon>
        <taxon>Streptophyta</taxon>
        <taxon>Embryophyta</taxon>
        <taxon>Tracheophyta</taxon>
        <taxon>Spermatophyta</taxon>
        <taxon>Magnoliopsida</taxon>
        <taxon>Liliopsida</taxon>
        <taxon>Asparagales</taxon>
        <taxon>Orchidaceae</taxon>
        <taxon>Orchidoideae</taxon>
        <taxon>Orchideae</taxon>
        <taxon>Orchidinae</taxon>
        <taxon>Platanthera</taxon>
    </lineage>
</organism>
<sequence>MLSVVLGDHGFHPFTPKEDLSVSVRRLGGLWPPLPRFRRHKACAPVILLVASYAHGLCPYFFAPLRCSRKSTALFAPSASPKHPHTFTTFPRSTPKAPPAGVRSVASTGVLFLSLLRTPPSCPVVSSGLGVGAAHRTGSWLCSGPKGMSRTKALFGAAVAGGDGGRRNSFQTRGGEEGDQNGGNLLLFLLLPEETRQTPSEAVCLPAVPAAFVGNARRK</sequence>